<dbReference type="Pfam" id="PF00625">
    <property type="entry name" value="Guanylate_kin"/>
    <property type="match status" value="1"/>
</dbReference>
<reference evidence="13 14" key="1">
    <citation type="submission" date="2017-10" db="EMBL/GenBank/DDBJ databases">
        <title>Sequencing the genomes of 1000 actinobacteria strains.</title>
        <authorList>
            <person name="Klenk H.-P."/>
        </authorList>
    </citation>
    <scope>NUCLEOTIDE SEQUENCE [LARGE SCALE GENOMIC DNA]</scope>
    <source>
        <strain evidence="13 14">DSM 15597</strain>
    </source>
</reference>
<dbReference type="GO" id="GO:0004385">
    <property type="term" value="F:GMP kinase activity"/>
    <property type="evidence" value="ECO:0007669"/>
    <property type="project" value="UniProtKB-UniRule"/>
</dbReference>
<dbReference type="PANTHER" id="PTHR23117:SF13">
    <property type="entry name" value="GUANYLATE KINASE"/>
    <property type="match status" value="1"/>
</dbReference>
<keyword evidence="6 11" id="KW-0547">Nucleotide-binding</keyword>
<feature type="domain" description="Guanylate kinase-like" evidence="12">
    <location>
        <begin position="3"/>
        <end position="182"/>
    </location>
</feature>
<dbReference type="PROSITE" id="PS50052">
    <property type="entry name" value="GUANYLATE_KINASE_2"/>
    <property type="match status" value="1"/>
</dbReference>
<name>A0A2A9CQK8_9ACTN</name>
<evidence type="ECO:0000313" key="14">
    <source>
        <dbReference type="Proteomes" id="UP000226079"/>
    </source>
</evidence>
<evidence type="ECO:0000313" key="13">
    <source>
        <dbReference type="EMBL" id="PFG16714.1"/>
    </source>
</evidence>
<dbReference type="RefSeq" id="WP_098460227.1">
    <property type="nucleotide sequence ID" value="NZ_PDJC01000001.1"/>
</dbReference>
<comment type="function">
    <text evidence="1 11">Essential for recycling GMP and indirectly, cGMP.</text>
</comment>
<accession>A0A2A9CQK8</accession>
<sequence>MIGDVTVISGPSAVGKGTLVQALLAVHPEVWLSVSVTTRSPRPGEIDGLHYHFISNAEFDELIATDGLLEWALVHGTDRYGTPAAPALAAVEQGKKVILEIEIQGARQVKKHLPNCRMVFIAPPSPQTLQERLRHRGTETEEQMARRLRTAADELAAVSEFDHVIVNDDLGTATAELVELLGL</sequence>
<evidence type="ECO:0000256" key="4">
    <source>
        <dbReference type="ARBA" id="ARBA00016296"/>
    </source>
</evidence>
<dbReference type="FunFam" id="3.30.63.10:FF:000002">
    <property type="entry name" value="Guanylate kinase 1"/>
    <property type="match status" value="1"/>
</dbReference>
<dbReference type="NCBIfam" id="TIGR03263">
    <property type="entry name" value="guanyl_kin"/>
    <property type="match status" value="1"/>
</dbReference>
<dbReference type="GO" id="GO:0005524">
    <property type="term" value="F:ATP binding"/>
    <property type="evidence" value="ECO:0007669"/>
    <property type="project" value="UniProtKB-UniRule"/>
</dbReference>
<dbReference type="InterPro" id="IPR008145">
    <property type="entry name" value="GK/Ca_channel_bsu"/>
</dbReference>
<dbReference type="AlphaFoldDB" id="A0A2A9CQK8"/>
<evidence type="ECO:0000259" key="12">
    <source>
        <dbReference type="PROSITE" id="PS50052"/>
    </source>
</evidence>
<keyword evidence="5 11" id="KW-0808">Transferase</keyword>
<dbReference type="OrthoDB" id="9808150at2"/>
<evidence type="ECO:0000256" key="6">
    <source>
        <dbReference type="ARBA" id="ARBA00022741"/>
    </source>
</evidence>
<dbReference type="Proteomes" id="UP000226079">
    <property type="component" value="Unassembled WGS sequence"/>
</dbReference>
<keyword evidence="8 11" id="KW-0067">ATP-binding</keyword>
<comment type="similarity">
    <text evidence="2 11">Belongs to the guanylate kinase family.</text>
</comment>
<evidence type="ECO:0000256" key="5">
    <source>
        <dbReference type="ARBA" id="ARBA00022679"/>
    </source>
</evidence>
<evidence type="ECO:0000256" key="1">
    <source>
        <dbReference type="ARBA" id="ARBA00003531"/>
    </source>
</evidence>
<organism evidence="13 14">
    <name type="scientific">Propionicimonas paludicola</name>
    <dbReference type="NCBI Taxonomy" id="185243"/>
    <lineage>
        <taxon>Bacteria</taxon>
        <taxon>Bacillati</taxon>
        <taxon>Actinomycetota</taxon>
        <taxon>Actinomycetes</taxon>
        <taxon>Propionibacteriales</taxon>
        <taxon>Nocardioidaceae</taxon>
        <taxon>Propionicimonas</taxon>
    </lineage>
</organism>
<evidence type="ECO:0000256" key="11">
    <source>
        <dbReference type="HAMAP-Rule" id="MF_00328"/>
    </source>
</evidence>
<dbReference type="GO" id="GO:0005829">
    <property type="term" value="C:cytosol"/>
    <property type="evidence" value="ECO:0007669"/>
    <property type="project" value="TreeGrafter"/>
</dbReference>
<dbReference type="InterPro" id="IPR020590">
    <property type="entry name" value="Guanylate_kinase_CS"/>
</dbReference>
<evidence type="ECO:0000256" key="7">
    <source>
        <dbReference type="ARBA" id="ARBA00022777"/>
    </source>
</evidence>
<dbReference type="InterPro" id="IPR027417">
    <property type="entry name" value="P-loop_NTPase"/>
</dbReference>
<dbReference type="Gene3D" id="3.30.63.10">
    <property type="entry name" value="Guanylate Kinase phosphate binding domain"/>
    <property type="match status" value="1"/>
</dbReference>
<dbReference type="PROSITE" id="PS00856">
    <property type="entry name" value="GUANYLATE_KINASE_1"/>
    <property type="match status" value="1"/>
</dbReference>
<dbReference type="PANTHER" id="PTHR23117">
    <property type="entry name" value="GUANYLATE KINASE-RELATED"/>
    <property type="match status" value="1"/>
</dbReference>
<gene>
    <name evidence="11" type="primary">gmk</name>
    <name evidence="13" type="ORF">ATK74_1267</name>
</gene>
<feature type="binding site" evidence="11">
    <location>
        <begin position="10"/>
        <end position="17"/>
    </location>
    <ligand>
        <name>ATP</name>
        <dbReference type="ChEBI" id="CHEBI:30616"/>
    </ligand>
</feature>
<comment type="caution">
    <text evidence="13">The sequence shown here is derived from an EMBL/GenBank/DDBJ whole genome shotgun (WGS) entry which is preliminary data.</text>
</comment>
<dbReference type="InterPro" id="IPR017665">
    <property type="entry name" value="Guanylate_kinase"/>
</dbReference>
<evidence type="ECO:0000256" key="2">
    <source>
        <dbReference type="ARBA" id="ARBA00005790"/>
    </source>
</evidence>
<keyword evidence="11" id="KW-0963">Cytoplasm</keyword>
<dbReference type="EMBL" id="PDJC01000001">
    <property type="protein sequence ID" value="PFG16714.1"/>
    <property type="molecule type" value="Genomic_DNA"/>
</dbReference>
<comment type="subcellular location">
    <subcellularLocation>
        <location evidence="11">Cytoplasm</location>
    </subcellularLocation>
</comment>
<evidence type="ECO:0000256" key="3">
    <source>
        <dbReference type="ARBA" id="ARBA00012961"/>
    </source>
</evidence>
<dbReference type="SUPFAM" id="SSF52540">
    <property type="entry name" value="P-loop containing nucleoside triphosphate hydrolases"/>
    <property type="match status" value="1"/>
</dbReference>
<dbReference type="InterPro" id="IPR008144">
    <property type="entry name" value="Guanylate_kin-like_dom"/>
</dbReference>
<dbReference type="CDD" id="cd00071">
    <property type="entry name" value="GMPK"/>
    <property type="match status" value="1"/>
</dbReference>
<dbReference type="HAMAP" id="MF_00328">
    <property type="entry name" value="Guanylate_kinase"/>
    <property type="match status" value="1"/>
</dbReference>
<evidence type="ECO:0000256" key="10">
    <source>
        <dbReference type="ARBA" id="ARBA00048594"/>
    </source>
</evidence>
<dbReference type="EC" id="2.7.4.8" evidence="3 11"/>
<evidence type="ECO:0000256" key="9">
    <source>
        <dbReference type="ARBA" id="ARBA00030128"/>
    </source>
</evidence>
<dbReference type="Gene3D" id="3.40.50.300">
    <property type="entry name" value="P-loop containing nucleotide triphosphate hydrolases"/>
    <property type="match status" value="1"/>
</dbReference>
<dbReference type="SMART" id="SM00072">
    <property type="entry name" value="GuKc"/>
    <property type="match status" value="1"/>
</dbReference>
<keyword evidence="14" id="KW-1185">Reference proteome</keyword>
<evidence type="ECO:0000256" key="8">
    <source>
        <dbReference type="ARBA" id="ARBA00022840"/>
    </source>
</evidence>
<protein>
    <recommendedName>
        <fullName evidence="4 11">Guanylate kinase</fullName>
        <ecNumber evidence="3 11">2.7.4.8</ecNumber>
    </recommendedName>
    <alternativeName>
        <fullName evidence="9 11">GMP kinase</fullName>
    </alternativeName>
</protein>
<keyword evidence="7 11" id="KW-0418">Kinase</keyword>
<proteinExistence type="inferred from homology"/>
<comment type="catalytic activity">
    <reaction evidence="10 11">
        <text>GMP + ATP = GDP + ADP</text>
        <dbReference type="Rhea" id="RHEA:20780"/>
        <dbReference type="ChEBI" id="CHEBI:30616"/>
        <dbReference type="ChEBI" id="CHEBI:58115"/>
        <dbReference type="ChEBI" id="CHEBI:58189"/>
        <dbReference type="ChEBI" id="CHEBI:456216"/>
        <dbReference type="EC" id="2.7.4.8"/>
    </reaction>
</comment>